<organism evidence="4 5">
    <name type="scientific">Neogobius melanostomus</name>
    <name type="common">round goby</name>
    <dbReference type="NCBI Taxonomy" id="47308"/>
    <lineage>
        <taxon>Eukaryota</taxon>
        <taxon>Metazoa</taxon>
        <taxon>Chordata</taxon>
        <taxon>Craniata</taxon>
        <taxon>Vertebrata</taxon>
        <taxon>Euteleostomi</taxon>
        <taxon>Actinopterygii</taxon>
        <taxon>Neopterygii</taxon>
        <taxon>Teleostei</taxon>
        <taxon>Neoteleostei</taxon>
        <taxon>Acanthomorphata</taxon>
        <taxon>Gobiaria</taxon>
        <taxon>Gobiiformes</taxon>
        <taxon>Gobioidei</taxon>
        <taxon>Gobiidae</taxon>
        <taxon>Benthophilinae</taxon>
        <taxon>Neogobiini</taxon>
        <taxon>Neogobius</taxon>
    </lineage>
</organism>
<dbReference type="AlphaFoldDB" id="A0A8C6T0A2"/>
<dbReference type="PANTHER" id="PTHR15746">
    <property type="entry name" value="RAB11-RELATED"/>
    <property type="match status" value="1"/>
</dbReference>
<dbReference type="GO" id="GO:0045055">
    <property type="term" value="P:regulated exocytosis"/>
    <property type="evidence" value="ECO:0007669"/>
    <property type="project" value="TreeGrafter"/>
</dbReference>
<evidence type="ECO:0000259" key="3">
    <source>
        <dbReference type="PROSITE" id="PS51511"/>
    </source>
</evidence>
<keyword evidence="1" id="KW-0813">Transport</keyword>
<dbReference type="Pfam" id="PF09457">
    <property type="entry name" value="RBD-FIP"/>
    <property type="match status" value="1"/>
</dbReference>
<dbReference type="PROSITE" id="PS51511">
    <property type="entry name" value="FIP_RBD"/>
    <property type="match status" value="1"/>
</dbReference>
<dbReference type="InterPro" id="IPR037789">
    <property type="entry name" value="FIP_classI"/>
</dbReference>
<dbReference type="InterPro" id="IPR019018">
    <property type="entry name" value="Rab-bd_FIP-RBD"/>
</dbReference>
<dbReference type="Proteomes" id="UP000694523">
    <property type="component" value="Unplaced"/>
</dbReference>
<keyword evidence="2" id="KW-0597">Phosphoprotein</keyword>
<dbReference type="Ensembl" id="ENSNMLT00000015617.1">
    <property type="protein sequence ID" value="ENSNMLP00000013877.1"/>
    <property type="gene ID" value="ENSNMLG00000009297.1"/>
</dbReference>
<accession>A0A8C6T0A2</accession>
<evidence type="ECO:0000256" key="1">
    <source>
        <dbReference type="ARBA" id="ARBA00022448"/>
    </source>
</evidence>
<reference evidence="4" key="1">
    <citation type="submission" date="2025-08" db="UniProtKB">
        <authorList>
            <consortium name="Ensembl"/>
        </authorList>
    </citation>
    <scope>IDENTIFICATION</scope>
</reference>
<feature type="domain" description="FIP-RBD" evidence="3">
    <location>
        <begin position="14"/>
        <end position="76"/>
    </location>
</feature>
<proteinExistence type="predicted"/>
<dbReference type="GO" id="GO:0031267">
    <property type="term" value="F:small GTPase binding"/>
    <property type="evidence" value="ECO:0007669"/>
    <property type="project" value="InterPro"/>
</dbReference>
<sequence length="80" mass="9283">MIRSLFHRFKTKKIRNSLVKDAGPYALLTQEELISLVLQQESQLVVKSKKISELEQYIDNLLVRIIEEAPNVLMTMTPLK</sequence>
<dbReference type="InterPro" id="IPR037245">
    <property type="entry name" value="FIP-RBD_C_sf"/>
</dbReference>
<dbReference type="Gene3D" id="1.20.5.2440">
    <property type="match status" value="1"/>
</dbReference>
<name>A0A8C6T0A2_9GOBI</name>
<dbReference type="SUPFAM" id="SSF144270">
    <property type="entry name" value="Eferin C-derminal domain-like"/>
    <property type="match status" value="1"/>
</dbReference>
<evidence type="ECO:0000313" key="5">
    <source>
        <dbReference type="Proteomes" id="UP000694523"/>
    </source>
</evidence>
<dbReference type="PANTHER" id="PTHR15746:SF25">
    <property type="entry name" value="CALPONIN HOMOLOGY DOMAIN-CONTAINING PROTEIN DDB_G0272472 ISOFORM X1"/>
    <property type="match status" value="1"/>
</dbReference>
<evidence type="ECO:0000313" key="4">
    <source>
        <dbReference type="Ensembl" id="ENSNMLP00000013877.1"/>
    </source>
</evidence>
<protein>
    <recommendedName>
        <fullName evidence="3">FIP-RBD domain-containing protein</fullName>
    </recommendedName>
</protein>
<keyword evidence="5" id="KW-1185">Reference proteome</keyword>
<evidence type="ECO:0000256" key="2">
    <source>
        <dbReference type="ARBA" id="ARBA00022553"/>
    </source>
</evidence>
<reference evidence="4" key="2">
    <citation type="submission" date="2025-09" db="UniProtKB">
        <authorList>
            <consortium name="Ensembl"/>
        </authorList>
    </citation>
    <scope>IDENTIFICATION</scope>
</reference>